<dbReference type="Gene3D" id="3.30.310.50">
    <property type="entry name" value="Alpha-D-phosphohexomutase, C-terminal domain"/>
    <property type="match status" value="1"/>
</dbReference>
<proteinExistence type="predicted"/>
<organism evidence="3 4">
    <name type="scientific">Rhodobacter maris</name>
    <dbReference type="NCBI Taxonomy" id="446682"/>
    <lineage>
        <taxon>Bacteria</taxon>
        <taxon>Pseudomonadati</taxon>
        <taxon>Pseudomonadota</taxon>
        <taxon>Alphaproteobacteria</taxon>
        <taxon>Rhodobacterales</taxon>
        <taxon>Rhodobacter group</taxon>
        <taxon>Rhodobacter</taxon>
    </lineage>
</organism>
<dbReference type="InterPro" id="IPR036900">
    <property type="entry name" value="A-D-PHexomutase_C_sf"/>
</dbReference>
<evidence type="ECO:0000313" key="4">
    <source>
        <dbReference type="Proteomes" id="UP000219111"/>
    </source>
</evidence>
<sequence length="217" mass="22306">MCSACSARALGAEVICTPVSSNSMVAEIPAFRALHLTKIGSPFVIAAMEAALAADPSAKVVGFEANGGFLLGFEAKAPAGPLPALMTRDAVLPIVAPLVAARAAGQSLAQAVAALPARFTAADRLTEMPTEASAAFLASLRENAQARAEFLAPLGEECALDNTDGLRITLGRTRVLHLRPSGNAPEFRVYVEAETPAAAQELLGRALTMVAQALAPC</sequence>
<evidence type="ECO:0000259" key="1">
    <source>
        <dbReference type="Pfam" id="PF00408"/>
    </source>
</evidence>
<dbReference type="Pfam" id="PF00408">
    <property type="entry name" value="PGM_PMM_IV"/>
    <property type="match status" value="1"/>
</dbReference>
<feature type="domain" description="Alpha-D-phosphohexomutase C-terminal" evidence="1">
    <location>
        <begin position="149"/>
        <end position="202"/>
    </location>
</feature>
<dbReference type="Pfam" id="PF02880">
    <property type="entry name" value="PGM_PMM_III"/>
    <property type="match status" value="1"/>
</dbReference>
<gene>
    <name evidence="3" type="ORF">SAMN05877831_10474</name>
</gene>
<dbReference type="GO" id="GO:0005975">
    <property type="term" value="P:carbohydrate metabolic process"/>
    <property type="evidence" value="ECO:0007669"/>
    <property type="project" value="InterPro"/>
</dbReference>
<keyword evidence="4" id="KW-1185">Reference proteome</keyword>
<evidence type="ECO:0000259" key="2">
    <source>
        <dbReference type="Pfam" id="PF02880"/>
    </source>
</evidence>
<dbReference type="SUPFAM" id="SSF55957">
    <property type="entry name" value="Phosphoglucomutase, C-terminal domain"/>
    <property type="match status" value="1"/>
</dbReference>
<dbReference type="InterPro" id="IPR005846">
    <property type="entry name" value="A-D-PHexomutase_a/b/a-III"/>
</dbReference>
<dbReference type="EMBL" id="OBMT01000004">
    <property type="protein sequence ID" value="SOC04957.1"/>
    <property type="molecule type" value="Genomic_DNA"/>
</dbReference>
<evidence type="ECO:0000313" key="3">
    <source>
        <dbReference type="EMBL" id="SOC04957.1"/>
    </source>
</evidence>
<feature type="domain" description="Alpha-D-phosphohexomutase alpha/beta/alpha" evidence="2">
    <location>
        <begin position="11"/>
        <end position="119"/>
    </location>
</feature>
<name>A0A285SBE6_9RHOB</name>
<accession>A0A285SBE6</accession>
<dbReference type="GO" id="GO:0016868">
    <property type="term" value="F:intramolecular phosphotransferase activity"/>
    <property type="evidence" value="ECO:0007669"/>
    <property type="project" value="InterPro"/>
</dbReference>
<protein>
    <submittedName>
        <fullName evidence="3">Phosphoglucomutase/phosphomannomutase-like protein</fullName>
    </submittedName>
</protein>
<dbReference type="Gene3D" id="3.40.120.10">
    <property type="entry name" value="Alpha-D-Glucose-1,6-Bisphosphate, subunit A, domain 3"/>
    <property type="match status" value="1"/>
</dbReference>
<dbReference type="AlphaFoldDB" id="A0A285SBE6"/>
<dbReference type="InterPro" id="IPR005843">
    <property type="entry name" value="A-D-PHexomutase_C"/>
</dbReference>
<dbReference type="Proteomes" id="UP000219111">
    <property type="component" value="Unassembled WGS sequence"/>
</dbReference>
<reference evidence="4" key="1">
    <citation type="submission" date="2017-08" db="EMBL/GenBank/DDBJ databases">
        <authorList>
            <person name="Varghese N."/>
            <person name="Submissions S."/>
        </authorList>
    </citation>
    <scope>NUCLEOTIDE SEQUENCE [LARGE SCALE GENOMIC DNA]</scope>
    <source>
        <strain evidence="4">JA276</strain>
    </source>
</reference>